<dbReference type="EMBL" id="JARXRO010000004">
    <property type="protein sequence ID" value="MDH5832440.1"/>
    <property type="molecule type" value="Genomic_DNA"/>
</dbReference>
<keyword evidence="1" id="KW-0488">Methylation</keyword>
<name>A0ABT6JPK3_9GAMM</name>
<evidence type="ECO:0000256" key="1">
    <source>
        <dbReference type="ARBA" id="ARBA00022481"/>
    </source>
</evidence>
<dbReference type="PANTHER" id="PTHR43531:SF14">
    <property type="entry name" value="METHYL-ACCEPTING CHEMOTAXIS PROTEIN I-RELATED"/>
    <property type="match status" value="1"/>
</dbReference>
<dbReference type="PANTHER" id="PTHR43531">
    <property type="entry name" value="PROTEIN ICFG"/>
    <property type="match status" value="1"/>
</dbReference>
<dbReference type="InterPro" id="IPR051310">
    <property type="entry name" value="MCP_chemotaxis"/>
</dbReference>
<protein>
    <submittedName>
        <fullName evidence="4">Chemotaxis protein</fullName>
    </submittedName>
</protein>
<evidence type="ECO:0000313" key="5">
    <source>
        <dbReference type="Proteomes" id="UP001156873"/>
    </source>
</evidence>
<evidence type="ECO:0000256" key="3">
    <source>
        <dbReference type="SAM" id="MobiDB-lite"/>
    </source>
</evidence>
<accession>A0ABT6JPK3</accession>
<proteinExistence type="inferred from homology"/>
<dbReference type="Gene3D" id="1.10.287.950">
    <property type="entry name" value="Methyl-accepting chemotaxis protein"/>
    <property type="match status" value="1"/>
</dbReference>
<dbReference type="SUPFAM" id="SSF58104">
    <property type="entry name" value="Methyl-accepting chemotaxis protein (MCP) signaling domain"/>
    <property type="match status" value="1"/>
</dbReference>
<gene>
    <name evidence="4" type="ORF">QFW81_00635</name>
</gene>
<comment type="caution">
    <text evidence="4">The sequence shown here is derived from an EMBL/GenBank/DDBJ whole genome shotgun (WGS) entry which is preliminary data.</text>
</comment>
<keyword evidence="5" id="KW-1185">Reference proteome</keyword>
<evidence type="ECO:0000313" key="4">
    <source>
        <dbReference type="EMBL" id="MDH5832440.1"/>
    </source>
</evidence>
<evidence type="ECO:0000256" key="2">
    <source>
        <dbReference type="ARBA" id="ARBA00029447"/>
    </source>
</evidence>
<feature type="region of interest" description="Disordered" evidence="3">
    <location>
        <begin position="73"/>
        <end position="93"/>
    </location>
</feature>
<feature type="non-terminal residue" evidence="4">
    <location>
        <position position="1"/>
    </location>
</feature>
<organism evidence="4 5">
    <name type="scientific">Luteimonas kalidii</name>
    <dbReference type="NCBI Taxonomy" id="3042025"/>
    <lineage>
        <taxon>Bacteria</taxon>
        <taxon>Pseudomonadati</taxon>
        <taxon>Pseudomonadota</taxon>
        <taxon>Gammaproteobacteria</taxon>
        <taxon>Lysobacterales</taxon>
        <taxon>Lysobacteraceae</taxon>
        <taxon>Luteimonas</taxon>
    </lineage>
</organism>
<comment type="similarity">
    <text evidence="2">Belongs to the methyl-accepting chemotaxis (MCP) protein family.</text>
</comment>
<reference evidence="4 5" key="1">
    <citation type="submission" date="2023-04" db="EMBL/GenBank/DDBJ databases">
        <title>Luteimonas sp. M1R5S59.</title>
        <authorList>
            <person name="Sun J.-Q."/>
        </authorList>
    </citation>
    <scope>NUCLEOTIDE SEQUENCE [LARGE SCALE GENOMIC DNA]</scope>
    <source>
        <strain evidence="4 5">M1R5S59</strain>
    </source>
</reference>
<sequence length="133" mass="13551">RVTDIIADISAASQEQSSGIEQVNVAITQMDEGTQQNAALVEEATAAARAMEGHAGDLVRTVAIFRTRAGAAAAATTPTSAPPAVGPRMATPTGATRAVAVPPQRTGRATATRPRDTAGANVVAEVAGEWQEF</sequence>
<dbReference type="Proteomes" id="UP001156873">
    <property type="component" value="Unassembled WGS sequence"/>
</dbReference>